<dbReference type="Pfam" id="PF23058">
    <property type="entry name" value="RBD_ZCCHC3_2nd"/>
    <property type="match status" value="1"/>
</dbReference>
<dbReference type="SMART" id="SM00343">
    <property type="entry name" value="ZnF_C2HC"/>
    <property type="match status" value="3"/>
</dbReference>
<feature type="domain" description="CCHC-type" evidence="3">
    <location>
        <begin position="184"/>
        <end position="199"/>
    </location>
</feature>
<dbReference type="Proteomes" id="UP001178508">
    <property type="component" value="Chromosome 6"/>
</dbReference>
<keyword evidence="5" id="KW-1185">Reference proteome</keyword>
<dbReference type="PANTHER" id="PTHR22639:SF3">
    <property type="entry name" value="ZINC FINGER CCHC DOMAIN-CONTAINING PROTEIN 3"/>
    <property type="match status" value="1"/>
</dbReference>
<dbReference type="GO" id="GO:0003690">
    <property type="term" value="F:double-stranded DNA binding"/>
    <property type="evidence" value="ECO:0007669"/>
    <property type="project" value="InterPro"/>
</dbReference>
<dbReference type="InterPro" id="IPR042509">
    <property type="entry name" value="ZCCHC3"/>
</dbReference>
<feature type="compositionally biased region" description="Polar residues" evidence="2">
    <location>
        <begin position="327"/>
        <end position="342"/>
    </location>
</feature>
<reference evidence="4" key="1">
    <citation type="submission" date="2023-08" db="EMBL/GenBank/DDBJ databases">
        <authorList>
            <person name="Alioto T."/>
            <person name="Alioto T."/>
            <person name="Gomez Garrido J."/>
        </authorList>
    </citation>
    <scope>NUCLEOTIDE SEQUENCE</scope>
</reference>
<sequence>MSAPNAGVRRHHTVRFMFRENDGKLLQMSRLDFSRKLIQRSLGFKPDEINCIVTLPLNKGFDLSFRSAVLLNNFWTRYESVKTQFSAFNVERLTDNALKTVIVRMFNETVNAEDICMWLGRYCTVKGQAMKVRDEDGIWNCAWRVPIQQWQDPQGFQGLKHLPSMIVLGNNRGYIHYQGQPKLCRKCGEHGHLVEACQKTICTKCREIGHTFEECTNGRKCNLCGDTNHLFRDCPKSFANKLKAAKRMEKEKETEKENENGVENGGPDKLFSELFEELGQLNSNFPPKPLTGEEGSGEEGKREEPAPAPQAESVEDNGAVQAEGGATSETPKTNSKDSTLPNAQAKRPLSELSSESPVVSEKRGRAGSSSDSSSVEDLRVFPSDSPNEVSFLNIALQSTPRRAVNIMHGLPVGRPVKPVRELELSSVTLPP</sequence>
<feature type="compositionally biased region" description="Basic and acidic residues" evidence="2">
    <location>
        <begin position="247"/>
        <end position="259"/>
    </location>
</feature>
<dbReference type="SUPFAM" id="SSF57756">
    <property type="entry name" value="Retrovirus zinc finger-like domains"/>
    <property type="match status" value="1"/>
</dbReference>
<proteinExistence type="predicted"/>
<organism evidence="4 5">
    <name type="scientific">Xyrichtys novacula</name>
    <name type="common">Pearly razorfish</name>
    <name type="synonym">Hemipteronotus novacula</name>
    <dbReference type="NCBI Taxonomy" id="13765"/>
    <lineage>
        <taxon>Eukaryota</taxon>
        <taxon>Metazoa</taxon>
        <taxon>Chordata</taxon>
        <taxon>Craniata</taxon>
        <taxon>Vertebrata</taxon>
        <taxon>Euteleostomi</taxon>
        <taxon>Actinopterygii</taxon>
        <taxon>Neopterygii</taxon>
        <taxon>Teleostei</taxon>
        <taxon>Neoteleostei</taxon>
        <taxon>Acanthomorphata</taxon>
        <taxon>Eupercaria</taxon>
        <taxon>Labriformes</taxon>
        <taxon>Labridae</taxon>
        <taxon>Xyrichtys</taxon>
    </lineage>
</organism>
<keyword evidence="1" id="KW-0479">Metal-binding</keyword>
<dbReference type="Gene3D" id="4.10.60.10">
    <property type="entry name" value="Zinc finger, CCHC-type"/>
    <property type="match status" value="1"/>
</dbReference>
<dbReference type="Pfam" id="PF23057">
    <property type="entry name" value="RBD_ZCCHC3_1st"/>
    <property type="match status" value="1"/>
</dbReference>
<evidence type="ECO:0000259" key="3">
    <source>
        <dbReference type="PROSITE" id="PS50158"/>
    </source>
</evidence>
<keyword evidence="1" id="KW-0862">Zinc</keyword>
<dbReference type="PANTHER" id="PTHR22639">
    <property type="entry name" value="GAG-RELATED PROTEIN"/>
    <property type="match status" value="1"/>
</dbReference>
<evidence type="ECO:0000313" key="5">
    <source>
        <dbReference type="Proteomes" id="UP001178508"/>
    </source>
</evidence>
<dbReference type="AlphaFoldDB" id="A0AAV1F902"/>
<dbReference type="InterPro" id="IPR036875">
    <property type="entry name" value="Znf_CCHC_sf"/>
</dbReference>
<dbReference type="GO" id="GO:0008270">
    <property type="term" value="F:zinc ion binding"/>
    <property type="evidence" value="ECO:0007669"/>
    <property type="project" value="UniProtKB-KW"/>
</dbReference>
<feature type="region of interest" description="Disordered" evidence="2">
    <location>
        <begin position="281"/>
        <end position="387"/>
    </location>
</feature>
<evidence type="ECO:0000256" key="2">
    <source>
        <dbReference type="SAM" id="MobiDB-lite"/>
    </source>
</evidence>
<dbReference type="InterPro" id="IPR057810">
    <property type="entry name" value="RBD_ZCCHC3_1st"/>
</dbReference>
<feature type="compositionally biased region" description="Low complexity" evidence="2">
    <location>
        <begin position="350"/>
        <end position="359"/>
    </location>
</feature>
<dbReference type="InterPro" id="IPR001878">
    <property type="entry name" value="Znf_CCHC"/>
</dbReference>
<evidence type="ECO:0000256" key="1">
    <source>
        <dbReference type="PROSITE-ProRule" id="PRU00047"/>
    </source>
</evidence>
<name>A0AAV1F902_XYRNO</name>
<dbReference type="PROSITE" id="PS50158">
    <property type="entry name" value="ZF_CCHC"/>
    <property type="match status" value="2"/>
</dbReference>
<feature type="domain" description="CCHC-type" evidence="3">
    <location>
        <begin position="219"/>
        <end position="236"/>
    </location>
</feature>
<gene>
    <name evidence="4" type="ORF">XNOV1_A011964</name>
</gene>
<dbReference type="InterPro" id="IPR057811">
    <property type="entry name" value="RBD_ZCCHC3_2nd"/>
</dbReference>
<feature type="region of interest" description="Disordered" evidence="2">
    <location>
        <begin position="247"/>
        <end position="269"/>
    </location>
</feature>
<accession>A0AAV1F902</accession>
<dbReference type="GO" id="GO:0003723">
    <property type="term" value="F:RNA binding"/>
    <property type="evidence" value="ECO:0007669"/>
    <property type="project" value="InterPro"/>
</dbReference>
<dbReference type="EMBL" id="OY660869">
    <property type="protein sequence ID" value="CAJ1057816.1"/>
    <property type="molecule type" value="Genomic_DNA"/>
</dbReference>
<dbReference type="GO" id="GO:0002218">
    <property type="term" value="P:activation of innate immune response"/>
    <property type="evidence" value="ECO:0007669"/>
    <property type="project" value="InterPro"/>
</dbReference>
<evidence type="ECO:0000313" key="4">
    <source>
        <dbReference type="EMBL" id="CAJ1057816.1"/>
    </source>
</evidence>
<protein>
    <submittedName>
        <fullName evidence="4">Uncharacterized protein LOC119015654</fullName>
    </submittedName>
</protein>
<keyword evidence="1" id="KW-0863">Zinc-finger</keyword>